<organism evidence="1 2">
    <name type="scientific">Mesonia oceanica</name>
    <dbReference type="NCBI Taxonomy" id="2687242"/>
    <lineage>
        <taxon>Bacteria</taxon>
        <taxon>Pseudomonadati</taxon>
        <taxon>Bacteroidota</taxon>
        <taxon>Flavobacteriia</taxon>
        <taxon>Flavobacteriales</taxon>
        <taxon>Flavobacteriaceae</taxon>
        <taxon>Mesonia</taxon>
    </lineage>
</organism>
<dbReference type="Proteomes" id="UP000356253">
    <property type="component" value="Unassembled WGS sequence"/>
</dbReference>
<keyword evidence="2" id="KW-1185">Reference proteome</keyword>
<proteinExistence type="predicted"/>
<reference evidence="1" key="1">
    <citation type="submission" date="2019-09" db="EMBL/GenBank/DDBJ databases">
        <authorList>
            <person name="Rodrigo-Torres L."/>
            <person name="Arahal R. D."/>
            <person name="Lucena T."/>
        </authorList>
    </citation>
    <scope>NUCLEOTIDE SEQUENCE</scope>
    <source>
        <strain evidence="1">ISS653</strain>
    </source>
</reference>
<comment type="caution">
    <text evidence="1">The sequence shown here is derived from an EMBL/GenBank/DDBJ whole genome shotgun (WGS) entry which is preliminary data.</text>
</comment>
<evidence type="ECO:0000313" key="2">
    <source>
        <dbReference type="Proteomes" id="UP000356253"/>
    </source>
</evidence>
<accession>A0AC61Y5A9</accession>
<dbReference type="EMBL" id="CABVMM010000003">
    <property type="protein sequence ID" value="VVU99671.1"/>
    <property type="molecule type" value="Genomic_DNA"/>
</dbReference>
<sequence length="377" mass="40752">MKLDKKDILKALETISVSGEGQNMIEADVVTNVNIFGDEVEVDLVLKTPAMHIKKRAEVDVMKAIHKHVYEKAKVKVNIRVDAPKNKAPEIKGKPIPGIKNIVAVASGKGGVGKSTVTANLAVSLSKMGFKVGLLDADIYGPSATIMFDVERERPLSVNVDGKSKMKPVENYGVKILSIGFFTKPNQAVIWRGPMAAKALNQMIFDADWGELDFLLVDLPPGTGDIHLSIMQSMPITGAVIVSTPQNVALADAKKGVAMFQQESINVPVLGIIENMAYFTPAELPENKYYIFGEKGAKNLADDLEVPFLGEIPLVQSVREAGDIGRPAALQEDTPIADALKDITRNVVEETVKRNENIPPTEAIKITTMAGCSAVKK</sequence>
<evidence type="ECO:0000313" key="1">
    <source>
        <dbReference type="EMBL" id="VVU99671.1"/>
    </source>
</evidence>
<gene>
    <name evidence="1" type="primary">apbC</name>
    <name evidence="1" type="ORF">FVB9532_00927</name>
</gene>
<protein>
    <submittedName>
        <fullName evidence="1">Iron-sulfur cluster carrier protein</fullName>
    </submittedName>
</protein>
<name>A0AC61Y5A9_9FLAO</name>